<comment type="caution">
    <text evidence="1">The sequence shown here is derived from an EMBL/GenBank/DDBJ whole genome shotgun (WGS) entry which is preliminary data.</text>
</comment>
<organism evidence="1 2">
    <name type="scientific">Enterobacter agglomerans</name>
    <name type="common">Erwinia herbicola</name>
    <name type="synonym">Pantoea agglomerans</name>
    <dbReference type="NCBI Taxonomy" id="549"/>
    <lineage>
        <taxon>Bacteria</taxon>
        <taxon>Pseudomonadati</taxon>
        <taxon>Pseudomonadota</taxon>
        <taxon>Gammaproteobacteria</taxon>
        <taxon>Enterobacterales</taxon>
        <taxon>Erwiniaceae</taxon>
        <taxon>Pantoea</taxon>
        <taxon>Pantoea agglomerans group</taxon>
    </lineage>
</organism>
<reference evidence="1 2" key="1">
    <citation type="submission" date="2019-11" db="EMBL/GenBank/DDBJ databases">
        <title>Draft Genome Sequence of Plant Growth-Promoting Rhizosphere-Associated Bacteria.</title>
        <authorList>
            <person name="Vasilyev I.Y."/>
            <person name="Radchenko V."/>
            <person name="Ilnitskaya E.V."/>
        </authorList>
    </citation>
    <scope>NUCLEOTIDE SEQUENCE [LARGE SCALE GENOMIC DNA]</scope>
    <source>
        <strain evidence="1 2">VRA_MhP_f</strain>
    </source>
</reference>
<dbReference type="GO" id="GO:0016787">
    <property type="term" value="F:hydrolase activity"/>
    <property type="evidence" value="ECO:0007669"/>
    <property type="project" value="UniProtKB-KW"/>
</dbReference>
<dbReference type="EMBL" id="WKLC01002665">
    <property type="protein sequence ID" value="MSE19356.1"/>
    <property type="molecule type" value="Genomic_DNA"/>
</dbReference>
<sequence>MLLVSPHIPLLFMGEEYGETRPFLFFTDFHGDLAKAVREGRAREFEGHAGHGEIVPDPNDVTTFEQSKLNWQRTETPEGQQWLALTRQLLALRQQHIVPLLQTAGG</sequence>
<evidence type="ECO:0000313" key="1">
    <source>
        <dbReference type="EMBL" id="MSE19356.1"/>
    </source>
</evidence>
<dbReference type="Gene3D" id="1.10.10.760">
    <property type="entry name" value="E-set domains of sugar-utilizing enzymes"/>
    <property type="match status" value="1"/>
</dbReference>
<proteinExistence type="predicted"/>
<accession>A0A7X2MUN0</accession>
<feature type="non-terminal residue" evidence="1">
    <location>
        <position position="106"/>
    </location>
</feature>
<dbReference type="AlphaFoldDB" id="A0A7X2MUN0"/>
<name>A0A7X2MUN0_ENTAG</name>
<protein>
    <submittedName>
        <fullName evidence="1">Malto-oligosyltrehalose trehalohydrolase</fullName>
    </submittedName>
</protein>
<gene>
    <name evidence="1" type="ORF">GKC49_30925</name>
</gene>
<keyword evidence="1" id="KW-0378">Hydrolase</keyword>
<dbReference type="InterPro" id="IPR017853">
    <property type="entry name" value="GH"/>
</dbReference>
<dbReference type="Proteomes" id="UP000461948">
    <property type="component" value="Unassembled WGS sequence"/>
</dbReference>
<feature type="non-terminal residue" evidence="1">
    <location>
        <position position="1"/>
    </location>
</feature>
<dbReference type="InterPro" id="IPR044901">
    <property type="entry name" value="Trehalose_TreZ_E-set_sf"/>
</dbReference>
<dbReference type="Gene3D" id="3.20.20.80">
    <property type="entry name" value="Glycosidases"/>
    <property type="match status" value="1"/>
</dbReference>
<evidence type="ECO:0000313" key="2">
    <source>
        <dbReference type="Proteomes" id="UP000461948"/>
    </source>
</evidence>
<dbReference type="SUPFAM" id="SSF51445">
    <property type="entry name" value="(Trans)glycosidases"/>
    <property type="match status" value="1"/>
</dbReference>